<dbReference type="PANTHER" id="PTHR12191">
    <property type="entry name" value="SOLUTE CARRIER FAMILY 39"/>
    <property type="match status" value="1"/>
</dbReference>
<evidence type="ECO:0000256" key="3">
    <source>
        <dbReference type="ARBA" id="ARBA00022692"/>
    </source>
</evidence>
<evidence type="ECO:0000256" key="4">
    <source>
        <dbReference type="ARBA" id="ARBA00022989"/>
    </source>
</evidence>
<comment type="subcellular location">
    <subcellularLocation>
        <location evidence="1">Membrane</location>
        <topology evidence="1">Multi-pass membrane protein</topology>
    </subcellularLocation>
</comment>
<evidence type="ECO:0000256" key="1">
    <source>
        <dbReference type="ARBA" id="ARBA00004141"/>
    </source>
</evidence>
<evidence type="ECO:0000313" key="7">
    <source>
        <dbReference type="EMBL" id="CAF0836559.1"/>
    </source>
</evidence>
<feature type="transmembrane region" description="Helical" evidence="6">
    <location>
        <begin position="470"/>
        <end position="491"/>
    </location>
</feature>
<dbReference type="Pfam" id="PF02535">
    <property type="entry name" value="Zip"/>
    <property type="match status" value="1"/>
</dbReference>
<proteinExistence type="inferred from homology"/>
<feature type="transmembrane region" description="Helical" evidence="6">
    <location>
        <begin position="511"/>
        <end position="538"/>
    </location>
</feature>
<dbReference type="EMBL" id="CAJNOJ010000019">
    <property type="protein sequence ID" value="CAF0836559.1"/>
    <property type="molecule type" value="Genomic_DNA"/>
</dbReference>
<feature type="transmembrane region" description="Helical" evidence="6">
    <location>
        <begin position="136"/>
        <end position="163"/>
    </location>
</feature>
<dbReference type="GO" id="GO:0005886">
    <property type="term" value="C:plasma membrane"/>
    <property type="evidence" value="ECO:0007669"/>
    <property type="project" value="TreeGrafter"/>
</dbReference>
<protein>
    <submittedName>
        <fullName evidence="7">Uncharacterized protein</fullName>
    </submittedName>
</protein>
<keyword evidence="3 6" id="KW-0812">Transmembrane</keyword>
<dbReference type="GO" id="GO:0005385">
    <property type="term" value="F:zinc ion transmembrane transporter activity"/>
    <property type="evidence" value="ECO:0007669"/>
    <property type="project" value="TreeGrafter"/>
</dbReference>
<dbReference type="OrthoDB" id="10001915at2759"/>
<dbReference type="PANTHER" id="PTHR12191:SF37">
    <property type="entry name" value="ZINC TRANSPORTER FOI"/>
    <property type="match status" value="1"/>
</dbReference>
<dbReference type="InterPro" id="IPR003689">
    <property type="entry name" value="ZIP"/>
</dbReference>
<evidence type="ECO:0000256" key="5">
    <source>
        <dbReference type="ARBA" id="ARBA00023136"/>
    </source>
</evidence>
<sequence>MIICWYRLLYLISSTLIYVSSVSLDSIYLDSIQRNISDYTSLNNFYRSILQDLRQHRLIDTVASPINLSKIRSHQYDEEYIKTSCYETASDLLAAHGYDKSDVNLSISDLQSLLPAILYTIENPGCSRKSLPTSPYSLFSVWILGLIIIFLIKLIHLLIFVIIGDRCLLINSIHNSKNDSHENPIIRIRSSSLKYRLWVGLCLNSFTCGIMLGTAIYHLIPHIYAVPNENFDYIYLLRATIIFFGVYLFFIVEKLLRFRFKIDETQPEEAHHDEEELHNLSDTSIVQMAKMHGTLHTNGYVSHLNYFTNQHEYIQDDQPYKHSNPPARIPLHNDSDDEDVDSSVNQISIDKEKDLHHHHGSNTLPHRTRNLIFYHLINDFSNDLIYGCGLCTAFAHDYFIGSVISFMIFIEGFRRHSQTLSIMSRQRGVFLLLISIVFLLCGYLTGGFLIELNRRPNINLFFIEKEYIYSIVYGALFYTALVTLIPELNIFGHHLQMNLKKANQTTKQRRLIKVLILICQNLFLIIGVIIALVLASIWRYYHRIHIYEYVCNRDSSRIFCHRHSKF</sequence>
<evidence type="ECO:0000313" key="8">
    <source>
        <dbReference type="EMBL" id="CAF1026593.1"/>
    </source>
</evidence>
<keyword evidence="4 6" id="KW-1133">Transmembrane helix</keyword>
<dbReference type="GO" id="GO:0030003">
    <property type="term" value="P:intracellular monoatomic cation homeostasis"/>
    <property type="evidence" value="ECO:0007669"/>
    <property type="project" value="TreeGrafter"/>
</dbReference>
<evidence type="ECO:0000313" key="10">
    <source>
        <dbReference type="Proteomes" id="UP000663852"/>
    </source>
</evidence>
<dbReference type="GO" id="GO:0071578">
    <property type="term" value="P:zinc ion import across plasma membrane"/>
    <property type="evidence" value="ECO:0007669"/>
    <property type="project" value="TreeGrafter"/>
</dbReference>
<keyword evidence="9" id="KW-1185">Reference proteome</keyword>
<dbReference type="GO" id="GO:0140410">
    <property type="term" value="F:monoatomic cation:bicarbonate symporter activity"/>
    <property type="evidence" value="ECO:0007669"/>
    <property type="project" value="TreeGrafter"/>
</dbReference>
<feature type="transmembrane region" description="Helical" evidence="6">
    <location>
        <begin position="429"/>
        <end position="450"/>
    </location>
</feature>
<keyword evidence="5 6" id="KW-0472">Membrane</keyword>
<evidence type="ECO:0000313" key="9">
    <source>
        <dbReference type="Proteomes" id="UP000663828"/>
    </source>
</evidence>
<feature type="transmembrane region" description="Helical" evidence="6">
    <location>
        <begin position="197"/>
        <end position="220"/>
    </location>
</feature>
<name>A0A813VF27_ADIRI</name>
<evidence type="ECO:0000256" key="2">
    <source>
        <dbReference type="ARBA" id="ARBA00006939"/>
    </source>
</evidence>
<dbReference type="Proteomes" id="UP000663852">
    <property type="component" value="Unassembled WGS sequence"/>
</dbReference>
<gene>
    <name evidence="7" type="ORF">EDS130_LOCUS6620</name>
    <name evidence="8" type="ORF">XAT740_LOCUS14522</name>
</gene>
<dbReference type="EMBL" id="CAJNOR010000874">
    <property type="protein sequence ID" value="CAF1026593.1"/>
    <property type="molecule type" value="Genomic_DNA"/>
</dbReference>
<dbReference type="InterPro" id="IPR050799">
    <property type="entry name" value="ZIP_Transporter"/>
</dbReference>
<comment type="similarity">
    <text evidence="2">Belongs to the ZIP transporter (TC 2.A.5) family.</text>
</comment>
<accession>A0A813VF27</accession>
<comment type="caution">
    <text evidence="7">The sequence shown here is derived from an EMBL/GenBank/DDBJ whole genome shotgun (WGS) entry which is preliminary data.</text>
</comment>
<organism evidence="7 10">
    <name type="scientific">Adineta ricciae</name>
    <name type="common">Rotifer</name>
    <dbReference type="NCBI Taxonomy" id="249248"/>
    <lineage>
        <taxon>Eukaryota</taxon>
        <taxon>Metazoa</taxon>
        <taxon>Spiralia</taxon>
        <taxon>Gnathifera</taxon>
        <taxon>Rotifera</taxon>
        <taxon>Eurotatoria</taxon>
        <taxon>Bdelloidea</taxon>
        <taxon>Adinetida</taxon>
        <taxon>Adinetidae</taxon>
        <taxon>Adineta</taxon>
    </lineage>
</organism>
<reference evidence="7" key="1">
    <citation type="submission" date="2021-02" db="EMBL/GenBank/DDBJ databases">
        <authorList>
            <person name="Nowell W R."/>
        </authorList>
    </citation>
    <scope>NUCLEOTIDE SEQUENCE</scope>
</reference>
<evidence type="ECO:0000256" key="6">
    <source>
        <dbReference type="SAM" id="Phobius"/>
    </source>
</evidence>
<feature type="transmembrane region" description="Helical" evidence="6">
    <location>
        <begin position="232"/>
        <end position="252"/>
    </location>
</feature>
<dbReference type="Proteomes" id="UP000663828">
    <property type="component" value="Unassembled WGS sequence"/>
</dbReference>
<dbReference type="AlphaFoldDB" id="A0A813VF27"/>